<dbReference type="RefSeq" id="WP_283430841.1">
    <property type="nucleotide sequence ID" value="NZ_FXUG01000001.1"/>
</dbReference>
<sequence length="364" mass="40930">MNALLDHALRYHAMGWSIIPVKIGTKEKPISWKRYQTERATESTVRRWCRKDVNIAVVSGPVSGGLVVRDFDEAGAHERWAADHGELAASLPTVQTARGHHVYARLDEPVRVVHCGDGELRGCGGYTMLPPSVHPSGQVYRWLREPSGVLPTVAIENLCPPVLKEAKDFKEAKDIKDSNGVRDTSFKNFVERFSIDGPGQGRNALKQLALAWLAANKKRKPPAKDRVIVHSLWWDRFGHHRRTDNESSFEDFDRMLDELRGDSFLLRVRAELPNSTIPDWAIDEPEHRQQVAVVLLACHRASEGEPFPLAATIAAQLAGLPDPKIAHRALQAFCRKEHVPLQLFQRGERRPGGQPNIYHLSHPQ</sequence>
<evidence type="ECO:0000313" key="3">
    <source>
        <dbReference type="Proteomes" id="UP001158067"/>
    </source>
</evidence>
<dbReference type="SMART" id="SM00943">
    <property type="entry name" value="Prim-Pol"/>
    <property type="match status" value="1"/>
</dbReference>
<gene>
    <name evidence="2" type="ORF">SAMN06265222_101629</name>
</gene>
<feature type="domain" description="DNA primase/polymerase bifunctional N-terminal" evidence="1">
    <location>
        <begin position="8"/>
        <end position="158"/>
    </location>
</feature>
<keyword evidence="3" id="KW-1185">Reference proteome</keyword>
<name>A0ABY1PPR7_9BACT</name>
<dbReference type="SUPFAM" id="SSF56747">
    <property type="entry name" value="Prim-pol domain"/>
    <property type="match status" value="1"/>
</dbReference>
<organism evidence="2 3">
    <name type="scientific">Neorhodopirellula lusitana</name>
    <dbReference type="NCBI Taxonomy" id="445327"/>
    <lineage>
        <taxon>Bacteria</taxon>
        <taxon>Pseudomonadati</taxon>
        <taxon>Planctomycetota</taxon>
        <taxon>Planctomycetia</taxon>
        <taxon>Pirellulales</taxon>
        <taxon>Pirellulaceae</taxon>
        <taxon>Neorhodopirellula</taxon>
    </lineage>
</organism>
<reference evidence="2 3" key="1">
    <citation type="submission" date="2017-05" db="EMBL/GenBank/DDBJ databases">
        <authorList>
            <person name="Varghese N."/>
            <person name="Submissions S."/>
        </authorList>
    </citation>
    <scope>NUCLEOTIDE SEQUENCE [LARGE SCALE GENOMIC DNA]</scope>
    <source>
        <strain evidence="2 3">DSM 25457</strain>
    </source>
</reference>
<dbReference type="Gene3D" id="3.30.720.160">
    <property type="entry name" value="Bifunctional DNA primase/polymerase, N-terminal"/>
    <property type="match status" value="1"/>
</dbReference>
<dbReference type="Pfam" id="PF09250">
    <property type="entry name" value="Prim-Pol"/>
    <property type="match status" value="1"/>
</dbReference>
<dbReference type="InterPro" id="IPR015330">
    <property type="entry name" value="DNA_primase/pol_bifunc_N"/>
</dbReference>
<evidence type="ECO:0000259" key="1">
    <source>
        <dbReference type="SMART" id="SM00943"/>
    </source>
</evidence>
<accession>A0ABY1PPR7</accession>
<proteinExistence type="predicted"/>
<dbReference type="CDD" id="cd04859">
    <property type="entry name" value="Prim_Pol"/>
    <property type="match status" value="1"/>
</dbReference>
<evidence type="ECO:0000313" key="2">
    <source>
        <dbReference type="EMBL" id="SMP41625.1"/>
    </source>
</evidence>
<comment type="caution">
    <text evidence="2">The sequence shown here is derived from an EMBL/GenBank/DDBJ whole genome shotgun (WGS) entry which is preliminary data.</text>
</comment>
<protein>
    <submittedName>
        <fullName evidence="2">Bifunctional DNA primase/polymerase, N-terminal</fullName>
    </submittedName>
</protein>
<dbReference type="EMBL" id="FXUG01000001">
    <property type="protein sequence ID" value="SMP41625.1"/>
    <property type="molecule type" value="Genomic_DNA"/>
</dbReference>
<dbReference type="Proteomes" id="UP001158067">
    <property type="component" value="Unassembled WGS sequence"/>
</dbReference>